<dbReference type="EnsemblPlants" id="MELO3C029058.2.1">
    <property type="protein sequence ID" value="MELO3C029058.2.1"/>
    <property type="gene ID" value="MELO3C029058.2"/>
</dbReference>
<evidence type="ECO:0000313" key="1">
    <source>
        <dbReference type="EnsemblPlants" id="MELO3C029058.2.1"/>
    </source>
</evidence>
<protein>
    <submittedName>
        <fullName evidence="1">Uncharacterized protein</fullName>
    </submittedName>
</protein>
<name>A0A9I9E5H4_CUCME</name>
<dbReference type="Gramene" id="MELO3C029058.2.1">
    <property type="protein sequence ID" value="MELO3C029058.2.1"/>
    <property type="gene ID" value="MELO3C029058.2"/>
</dbReference>
<proteinExistence type="predicted"/>
<reference evidence="1" key="1">
    <citation type="submission" date="2023-03" db="UniProtKB">
        <authorList>
            <consortium name="EnsemblPlants"/>
        </authorList>
    </citation>
    <scope>IDENTIFICATION</scope>
</reference>
<organism evidence="1">
    <name type="scientific">Cucumis melo</name>
    <name type="common">Muskmelon</name>
    <dbReference type="NCBI Taxonomy" id="3656"/>
    <lineage>
        <taxon>Eukaryota</taxon>
        <taxon>Viridiplantae</taxon>
        <taxon>Streptophyta</taxon>
        <taxon>Embryophyta</taxon>
        <taxon>Tracheophyta</taxon>
        <taxon>Spermatophyta</taxon>
        <taxon>Magnoliopsida</taxon>
        <taxon>eudicotyledons</taxon>
        <taxon>Gunneridae</taxon>
        <taxon>Pentapetalae</taxon>
        <taxon>rosids</taxon>
        <taxon>fabids</taxon>
        <taxon>Cucurbitales</taxon>
        <taxon>Cucurbitaceae</taxon>
        <taxon>Benincaseae</taxon>
        <taxon>Cucumis</taxon>
    </lineage>
</organism>
<dbReference type="AlphaFoldDB" id="A0A9I9E5H4"/>
<dbReference type="InterPro" id="IPR029071">
    <property type="entry name" value="Ubiquitin-like_domsf"/>
</dbReference>
<accession>A0A9I9E5H4</accession>
<dbReference type="SUPFAM" id="SSF54236">
    <property type="entry name" value="Ubiquitin-like"/>
    <property type="match status" value="1"/>
</dbReference>
<dbReference type="Gene3D" id="3.10.20.90">
    <property type="entry name" value="Phosphatidylinositol 3-kinase Catalytic Subunit, Chain A, domain 1"/>
    <property type="match status" value="1"/>
</dbReference>
<sequence length="85" mass="9618">MSTSSFKQEDDFEKRHTKAARISEKYPDKIPIRFFSCWSCTNIQSIYCSDEATMKVSSIAEVESGINEEITIDNTKVAFGIALEV</sequence>